<dbReference type="PRINTS" id="PR00463">
    <property type="entry name" value="EP450I"/>
</dbReference>
<keyword evidence="4" id="KW-1185">Reference proteome</keyword>
<dbReference type="Pfam" id="PF00067">
    <property type="entry name" value="p450"/>
    <property type="match status" value="1"/>
</dbReference>
<dbReference type="InterPro" id="IPR050121">
    <property type="entry name" value="Cytochrome_P450_monoxygenase"/>
</dbReference>
<dbReference type="EMBL" id="KQ965778">
    <property type="protein sequence ID" value="KXS13392.1"/>
    <property type="molecule type" value="Genomic_DNA"/>
</dbReference>
<evidence type="ECO:0000313" key="4">
    <source>
        <dbReference type="Proteomes" id="UP000070544"/>
    </source>
</evidence>
<organism evidence="3 4">
    <name type="scientific">Gonapodya prolifera (strain JEL478)</name>
    <name type="common">Monoblepharis prolifera</name>
    <dbReference type="NCBI Taxonomy" id="1344416"/>
    <lineage>
        <taxon>Eukaryota</taxon>
        <taxon>Fungi</taxon>
        <taxon>Fungi incertae sedis</taxon>
        <taxon>Chytridiomycota</taxon>
        <taxon>Chytridiomycota incertae sedis</taxon>
        <taxon>Monoblepharidomycetes</taxon>
        <taxon>Monoblepharidales</taxon>
        <taxon>Gonapodyaceae</taxon>
        <taxon>Gonapodya</taxon>
    </lineage>
</organism>
<name>A0A139A994_GONPJ</name>
<dbReference type="GO" id="GO:0016705">
    <property type="term" value="F:oxidoreductase activity, acting on paired donors, with incorporation or reduction of molecular oxygen"/>
    <property type="evidence" value="ECO:0007669"/>
    <property type="project" value="InterPro"/>
</dbReference>
<sequence length="231" mass="25855">MQDAETQRPLTDTEIAVHVRLFLLAGVETTANAMAWKLLFLIRNPAALMRLRDDLDAAFPDGMTHPLALSKLKAIPWLNACVKETLRLKPILPAMFRIAKADTDLSRRGIGFRRGHFLGRMRVLRIETQVSTFLNARSGARRLPRKRRRRSRRHTHSKGGGCIRKGISAEQEHSGPAMLNQRAYMPFSVGSRCASFCATSFGGKSSPRSLMCTRKTRGRSWGRSGWAGRVG</sequence>
<dbReference type="GO" id="GO:0020037">
    <property type="term" value="F:heme binding"/>
    <property type="evidence" value="ECO:0007669"/>
    <property type="project" value="InterPro"/>
</dbReference>
<dbReference type="Gene3D" id="1.10.630.10">
    <property type="entry name" value="Cytochrome P450"/>
    <property type="match status" value="1"/>
</dbReference>
<dbReference type="InterPro" id="IPR001128">
    <property type="entry name" value="Cyt_P450"/>
</dbReference>
<dbReference type="GO" id="GO:0005506">
    <property type="term" value="F:iron ion binding"/>
    <property type="evidence" value="ECO:0007669"/>
    <property type="project" value="InterPro"/>
</dbReference>
<dbReference type="PANTHER" id="PTHR24305">
    <property type="entry name" value="CYTOCHROME P450"/>
    <property type="match status" value="1"/>
</dbReference>
<reference evidence="3 4" key="1">
    <citation type="journal article" date="2015" name="Genome Biol. Evol.">
        <title>Phylogenomic analyses indicate that early fungi evolved digesting cell walls of algal ancestors of land plants.</title>
        <authorList>
            <person name="Chang Y."/>
            <person name="Wang S."/>
            <person name="Sekimoto S."/>
            <person name="Aerts A.L."/>
            <person name="Choi C."/>
            <person name="Clum A."/>
            <person name="LaButti K.M."/>
            <person name="Lindquist E.A."/>
            <person name="Yee Ngan C."/>
            <person name="Ohm R.A."/>
            <person name="Salamov A.A."/>
            <person name="Grigoriev I.V."/>
            <person name="Spatafora J.W."/>
            <person name="Berbee M.L."/>
        </authorList>
    </citation>
    <scope>NUCLEOTIDE SEQUENCE [LARGE SCALE GENOMIC DNA]</scope>
    <source>
        <strain evidence="3 4">JEL478</strain>
    </source>
</reference>
<dbReference type="GO" id="GO:0004497">
    <property type="term" value="F:monooxygenase activity"/>
    <property type="evidence" value="ECO:0007669"/>
    <property type="project" value="InterPro"/>
</dbReference>
<dbReference type="STRING" id="1344416.A0A139A994"/>
<evidence type="ECO:0000256" key="2">
    <source>
        <dbReference type="SAM" id="MobiDB-lite"/>
    </source>
</evidence>
<dbReference type="InterPro" id="IPR002401">
    <property type="entry name" value="Cyt_P450_E_grp-I"/>
</dbReference>
<dbReference type="InterPro" id="IPR036396">
    <property type="entry name" value="Cyt_P450_sf"/>
</dbReference>
<dbReference type="PANTHER" id="PTHR24305:SF166">
    <property type="entry name" value="CYTOCHROME P450 12A4, MITOCHONDRIAL-RELATED"/>
    <property type="match status" value="1"/>
</dbReference>
<dbReference type="OrthoDB" id="1470350at2759"/>
<dbReference type="AlphaFoldDB" id="A0A139A994"/>
<comment type="similarity">
    <text evidence="1">Belongs to the cytochrome P450 family.</text>
</comment>
<evidence type="ECO:0000256" key="1">
    <source>
        <dbReference type="ARBA" id="ARBA00010617"/>
    </source>
</evidence>
<feature type="region of interest" description="Disordered" evidence="2">
    <location>
        <begin position="140"/>
        <end position="167"/>
    </location>
</feature>
<evidence type="ECO:0000313" key="3">
    <source>
        <dbReference type="EMBL" id="KXS13392.1"/>
    </source>
</evidence>
<dbReference type="Proteomes" id="UP000070544">
    <property type="component" value="Unassembled WGS sequence"/>
</dbReference>
<protein>
    <submittedName>
        <fullName evidence="3">Cytochrome P450</fullName>
    </submittedName>
</protein>
<gene>
    <name evidence="3" type="ORF">M427DRAFT_371016</name>
</gene>
<feature type="compositionally biased region" description="Basic residues" evidence="2">
    <location>
        <begin position="140"/>
        <end position="157"/>
    </location>
</feature>
<accession>A0A139A994</accession>
<dbReference type="SUPFAM" id="SSF48264">
    <property type="entry name" value="Cytochrome P450"/>
    <property type="match status" value="1"/>
</dbReference>
<dbReference type="PRINTS" id="PR00385">
    <property type="entry name" value="P450"/>
</dbReference>
<proteinExistence type="inferred from homology"/>